<evidence type="ECO:0000259" key="6">
    <source>
        <dbReference type="PROSITE" id="PS51005"/>
    </source>
</evidence>
<dbReference type="Pfam" id="PF02365">
    <property type="entry name" value="NAM"/>
    <property type="match status" value="1"/>
</dbReference>
<dbReference type="AlphaFoldDB" id="A0A7J0H520"/>
<evidence type="ECO:0000256" key="5">
    <source>
        <dbReference type="SAM" id="MobiDB-lite"/>
    </source>
</evidence>
<sequence length="351" mass="40406">MRKKKRKKKEQIFPPGYRFCPYDNELIFYYLKKKIMNLPLPHNKIKDVNLYTHNPEHLAACYPVLGDKDWYFFTPRDRKYRNGNRPNRAAGDGYWKATGADKKIEHKGELIGLKKALVFYLGKAPRGEKTNWIMHEYRILEAKPRTKKSENDMRLDDWVLCKIYQKEEKNKSKKNEQEDRGDSGRHSPILSEDCNIPPALVDDIAQMSGDYINAIANSSSNINVGNDFIQPPLAPPQITLFPDIYPSDNINHFGAHHHHVHLQMSLNYEAQQFGLGHHLGPSNENSVKPYGLDIMPRRLQQDYLNIPNASNYGVPQADPSMHSLLDQENYFQPGSGLDNFLRFDGSNSPPS</sequence>
<gene>
    <name evidence="7" type="ORF">Acr_26g0014310</name>
</gene>
<proteinExistence type="predicted"/>
<dbReference type="EMBL" id="BJWL01000026">
    <property type="protein sequence ID" value="GFZ18162.1"/>
    <property type="molecule type" value="Genomic_DNA"/>
</dbReference>
<dbReference type="PANTHER" id="PTHR31719:SF160">
    <property type="entry name" value="NAC TRANSCRIPTION FACTOR 29-LIKE"/>
    <property type="match status" value="1"/>
</dbReference>
<dbReference type="SUPFAM" id="SSF101941">
    <property type="entry name" value="NAC domain"/>
    <property type="match status" value="1"/>
</dbReference>
<comment type="caution">
    <text evidence="7">The sequence shown here is derived from an EMBL/GenBank/DDBJ whole genome shotgun (WGS) entry which is preliminary data.</text>
</comment>
<keyword evidence="8" id="KW-1185">Reference proteome</keyword>
<dbReference type="PANTHER" id="PTHR31719">
    <property type="entry name" value="NAC TRANSCRIPTION FACTOR 56"/>
    <property type="match status" value="1"/>
</dbReference>
<keyword evidence="2" id="KW-0238">DNA-binding</keyword>
<dbReference type="InterPro" id="IPR036093">
    <property type="entry name" value="NAC_dom_sf"/>
</dbReference>
<dbReference type="Gene3D" id="2.170.150.80">
    <property type="entry name" value="NAC domain"/>
    <property type="match status" value="1"/>
</dbReference>
<reference evidence="7 8" key="1">
    <citation type="submission" date="2019-07" db="EMBL/GenBank/DDBJ databases">
        <title>De Novo Assembly of kiwifruit Actinidia rufa.</title>
        <authorList>
            <person name="Sugita-Konishi S."/>
            <person name="Sato K."/>
            <person name="Mori E."/>
            <person name="Abe Y."/>
            <person name="Kisaki G."/>
            <person name="Hamano K."/>
            <person name="Suezawa K."/>
            <person name="Otani M."/>
            <person name="Fukuda T."/>
            <person name="Manabe T."/>
            <person name="Gomi K."/>
            <person name="Tabuchi M."/>
            <person name="Akimitsu K."/>
            <person name="Kataoka I."/>
        </authorList>
    </citation>
    <scope>NUCLEOTIDE SEQUENCE [LARGE SCALE GENOMIC DNA]</scope>
    <source>
        <strain evidence="8">cv. Fuchu</strain>
    </source>
</reference>
<evidence type="ECO:0000256" key="1">
    <source>
        <dbReference type="ARBA" id="ARBA00023015"/>
    </source>
</evidence>
<dbReference type="GO" id="GO:0003677">
    <property type="term" value="F:DNA binding"/>
    <property type="evidence" value="ECO:0007669"/>
    <property type="project" value="UniProtKB-KW"/>
</dbReference>
<feature type="compositionally biased region" description="Basic and acidic residues" evidence="5">
    <location>
        <begin position="169"/>
        <end position="185"/>
    </location>
</feature>
<accession>A0A7J0H520</accession>
<dbReference type="OrthoDB" id="1848784at2759"/>
<evidence type="ECO:0000256" key="3">
    <source>
        <dbReference type="ARBA" id="ARBA00023163"/>
    </source>
</evidence>
<organism evidence="7 8">
    <name type="scientific">Actinidia rufa</name>
    <dbReference type="NCBI Taxonomy" id="165716"/>
    <lineage>
        <taxon>Eukaryota</taxon>
        <taxon>Viridiplantae</taxon>
        <taxon>Streptophyta</taxon>
        <taxon>Embryophyta</taxon>
        <taxon>Tracheophyta</taxon>
        <taxon>Spermatophyta</taxon>
        <taxon>Magnoliopsida</taxon>
        <taxon>eudicotyledons</taxon>
        <taxon>Gunneridae</taxon>
        <taxon>Pentapetalae</taxon>
        <taxon>asterids</taxon>
        <taxon>Ericales</taxon>
        <taxon>Actinidiaceae</taxon>
        <taxon>Actinidia</taxon>
    </lineage>
</organism>
<evidence type="ECO:0000256" key="4">
    <source>
        <dbReference type="ARBA" id="ARBA00023242"/>
    </source>
</evidence>
<feature type="domain" description="NAC" evidence="6">
    <location>
        <begin position="13"/>
        <end position="166"/>
    </location>
</feature>
<evidence type="ECO:0000313" key="8">
    <source>
        <dbReference type="Proteomes" id="UP000585474"/>
    </source>
</evidence>
<protein>
    <submittedName>
        <fullName evidence="7">NAC domain containing protein 32</fullName>
    </submittedName>
</protein>
<dbReference type="Proteomes" id="UP000585474">
    <property type="component" value="Unassembled WGS sequence"/>
</dbReference>
<evidence type="ECO:0000256" key="2">
    <source>
        <dbReference type="ARBA" id="ARBA00023125"/>
    </source>
</evidence>
<keyword evidence="1" id="KW-0805">Transcription regulation</keyword>
<feature type="region of interest" description="Disordered" evidence="5">
    <location>
        <begin position="169"/>
        <end position="192"/>
    </location>
</feature>
<keyword evidence="4" id="KW-0539">Nucleus</keyword>
<dbReference type="GO" id="GO:0006355">
    <property type="term" value="P:regulation of DNA-templated transcription"/>
    <property type="evidence" value="ECO:0007669"/>
    <property type="project" value="InterPro"/>
</dbReference>
<keyword evidence="3" id="KW-0804">Transcription</keyword>
<evidence type="ECO:0000313" key="7">
    <source>
        <dbReference type="EMBL" id="GFZ18162.1"/>
    </source>
</evidence>
<dbReference type="PROSITE" id="PS51005">
    <property type="entry name" value="NAC"/>
    <property type="match status" value="1"/>
</dbReference>
<dbReference type="InterPro" id="IPR003441">
    <property type="entry name" value="NAC-dom"/>
</dbReference>
<name>A0A7J0H520_9ERIC</name>